<evidence type="ECO:0000313" key="6">
    <source>
        <dbReference type="EMBL" id="QKK20498.1"/>
    </source>
</evidence>
<feature type="domain" description="CENP-V/GFA" evidence="5">
    <location>
        <begin position="3"/>
        <end position="120"/>
    </location>
</feature>
<evidence type="ECO:0000256" key="3">
    <source>
        <dbReference type="ARBA" id="ARBA00022833"/>
    </source>
</evidence>
<dbReference type="SUPFAM" id="SSF51316">
    <property type="entry name" value="Mss4-like"/>
    <property type="match status" value="1"/>
</dbReference>
<geneLocation type="plasmid" evidence="6 7">
    <name>pPR12A201</name>
</geneLocation>
<dbReference type="InterPro" id="IPR006913">
    <property type="entry name" value="CENP-V/GFA"/>
</dbReference>
<keyword evidence="2" id="KW-0479">Metal-binding</keyword>
<dbReference type="Proteomes" id="UP000305673">
    <property type="component" value="Plasmid pPR12A201"/>
</dbReference>
<dbReference type="PANTHER" id="PTHR33337">
    <property type="entry name" value="GFA DOMAIN-CONTAINING PROTEIN"/>
    <property type="match status" value="1"/>
</dbReference>
<dbReference type="Pfam" id="PF04828">
    <property type="entry name" value="GFA"/>
    <property type="match status" value="1"/>
</dbReference>
<dbReference type="PROSITE" id="PS51891">
    <property type="entry name" value="CENP_V_GFA"/>
    <property type="match status" value="1"/>
</dbReference>
<keyword evidence="4" id="KW-0456">Lyase</keyword>
<keyword evidence="6" id="KW-0614">Plasmid</keyword>
<sequence length="125" mass="13724">MKRVATCSCGRLSMAIHGEPTKISACHCQACQRRTGSAFGVAVFYKKDRVETSGASTSYVRAGDSGRSIEFRFCPACGSTVFWMPEFRVDLVAIALGCFVESRSLVPTQSVYEQSRLPWVSLDLL</sequence>
<proteinExistence type="inferred from homology"/>
<accession>A0ABX6PPF0</accession>
<evidence type="ECO:0000313" key="7">
    <source>
        <dbReference type="Proteomes" id="UP000305673"/>
    </source>
</evidence>
<dbReference type="PANTHER" id="PTHR33337:SF40">
    <property type="entry name" value="CENP-V_GFA DOMAIN-CONTAINING PROTEIN-RELATED"/>
    <property type="match status" value="1"/>
</dbReference>
<evidence type="ECO:0000256" key="2">
    <source>
        <dbReference type="ARBA" id="ARBA00022723"/>
    </source>
</evidence>
<evidence type="ECO:0000256" key="1">
    <source>
        <dbReference type="ARBA" id="ARBA00005495"/>
    </source>
</evidence>
<gene>
    <name evidence="6" type="ORF">FFM53_029445</name>
</gene>
<keyword evidence="3" id="KW-0862">Zinc</keyword>
<evidence type="ECO:0000259" key="5">
    <source>
        <dbReference type="PROSITE" id="PS51891"/>
    </source>
</evidence>
<evidence type="ECO:0000256" key="4">
    <source>
        <dbReference type="ARBA" id="ARBA00023239"/>
    </source>
</evidence>
<protein>
    <submittedName>
        <fullName evidence="6">GFA family protein</fullName>
    </submittedName>
</protein>
<name>A0ABX6PPF0_9HYPH</name>
<keyword evidence="7" id="KW-1185">Reference proteome</keyword>
<reference evidence="6 7" key="1">
    <citation type="submission" date="2020-05" db="EMBL/GenBank/DDBJ databases">
        <title>Genome sequences of pea root nodulating Rhizobium spp.</title>
        <authorList>
            <person name="Rahi P."/>
        </authorList>
    </citation>
    <scope>NUCLEOTIDE SEQUENCE [LARGE SCALE GENOMIC DNA]</scope>
    <source>
        <strain evidence="7">JKLM 12A2</strain>
        <plasmid evidence="6 7">pPR12A201</plasmid>
    </source>
</reference>
<dbReference type="EMBL" id="CP054022">
    <property type="protein sequence ID" value="QKK20498.1"/>
    <property type="molecule type" value="Genomic_DNA"/>
</dbReference>
<dbReference type="Gene3D" id="3.90.1590.10">
    <property type="entry name" value="glutathione-dependent formaldehyde- activating enzyme (gfa)"/>
    <property type="match status" value="1"/>
</dbReference>
<dbReference type="RefSeq" id="WP_138390494.1">
    <property type="nucleotide sequence ID" value="NZ_CP054022.1"/>
</dbReference>
<comment type="similarity">
    <text evidence="1">Belongs to the Gfa family.</text>
</comment>
<dbReference type="InterPro" id="IPR011057">
    <property type="entry name" value="Mss4-like_sf"/>
</dbReference>
<organism evidence="6 7">
    <name type="scientific">Rhizobium indicum</name>
    <dbReference type="NCBI Taxonomy" id="2583231"/>
    <lineage>
        <taxon>Bacteria</taxon>
        <taxon>Pseudomonadati</taxon>
        <taxon>Pseudomonadota</taxon>
        <taxon>Alphaproteobacteria</taxon>
        <taxon>Hyphomicrobiales</taxon>
        <taxon>Rhizobiaceae</taxon>
        <taxon>Rhizobium/Agrobacterium group</taxon>
        <taxon>Rhizobium</taxon>
    </lineage>
</organism>